<dbReference type="OrthoDB" id="1048788at2"/>
<keyword evidence="1" id="KW-1133">Transmembrane helix</keyword>
<evidence type="ECO:0000256" key="1">
    <source>
        <dbReference type="SAM" id="Phobius"/>
    </source>
</evidence>
<sequence>MHTNRILNIRKKRFWASVLLVQFFLFYFLSKSETAIAFFKQLFEAKKYFHQLIFSEIPFSAGDVFYVLIVISLIYLILNLFKKQKRQKSAVFILIFLNIFYFIYQIFWGMLYFQAPILDKLPQEDVTVLEAKSLSLKYLKLCIDDRNQVSEDKNGIFEIKDLKQIQAAILGQQSKLPKTFSNKKNTLINDFKPSLFKNVMSYTGILGYYNPFTAEAQFNSQLPATYLPFTLAHESAHQLGFAREQEANFIGFLIGKNSKNKSLKYSTDLFALKSLLTFVSVSDTTFVNKIISNYSTKMARDRKNERLFVKNHQGLLDDFFLISNNLFLKSNQQEGNITYSYFTQMLIKYERTKP</sequence>
<organism evidence="2 3">
    <name type="scientific">Halpernia humi</name>
    <dbReference type="NCBI Taxonomy" id="493375"/>
    <lineage>
        <taxon>Bacteria</taxon>
        <taxon>Pseudomonadati</taxon>
        <taxon>Bacteroidota</taxon>
        <taxon>Flavobacteriia</taxon>
        <taxon>Flavobacteriales</taxon>
        <taxon>Weeksellaceae</taxon>
        <taxon>Chryseobacterium group</taxon>
        <taxon>Halpernia</taxon>
    </lineage>
</organism>
<gene>
    <name evidence="2" type="ORF">SAMN05421847_1500</name>
</gene>
<keyword evidence="3" id="KW-1185">Reference proteome</keyword>
<protein>
    <recommendedName>
        <fullName evidence="4">DUF3810 domain-containing protein</fullName>
    </recommendedName>
</protein>
<dbReference type="Proteomes" id="UP000236738">
    <property type="component" value="Unassembled WGS sequence"/>
</dbReference>
<dbReference type="EMBL" id="FNUS01000003">
    <property type="protein sequence ID" value="SEG13426.1"/>
    <property type="molecule type" value="Genomic_DNA"/>
</dbReference>
<keyword evidence="1" id="KW-0812">Transmembrane</keyword>
<dbReference type="RefSeq" id="WP_103913720.1">
    <property type="nucleotide sequence ID" value="NZ_FNUS01000003.1"/>
</dbReference>
<feature type="transmembrane region" description="Helical" evidence="1">
    <location>
        <begin position="58"/>
        <end position="78"/>
    </location>
</feature>
<evidence type="ECO:0000313" key="3">
    <source>
        <dbReference type="Proteomes" id="UP000236738"/>
    </source>
</evidence>
<dbReference type="InterPro" id="IPR024294">
    <property type="entry name" value="DUF3810"/>
</dbReference>
<evidence type="ECO:0000313" key="2">
    <source>
        <dbReference type="EMBL" id="SEG13426.1"/>
    </source>
</evidence>
<dbReference type="AlphaFoldDB" id="A0A1H5XQ85"/>
<evidence type="ECO:0008006" key="4">
    <source>
        <dbReference type="Google" id="ProtNLM"/>
    </source>
</evidence>
<reference evidence="3" key="1">
    <citation type="submission" date="2016-10" db="EMBL/GenBank/DDBJ databases">
        <authorList>
            <person name="Varghese N."/>
            <person name="Submissions S."/>
        </authorList>
    </citation>
    <scope>NUCLEOTIDE SEQUENCE [LARGE SCALE GENOMIC DNA]</scope>
    <source>
        <strain evidence="3">DSM 21580</strain>
    </source>
</reference>
<proteinExistence type="predicted"/>
<feature type="transmembrane region" description="Helical" evidence="1">
    <location>
        <begin position="90"/>
        <end position="113"/>
    </location>
</feature>
<keyword evidence="1" id="KW-0472">Membrane</keyword>
<name>A0A1H5XQ85_9FLAO</name>
<dbReference type="Pfam" id="PF12725">
    <property type="entry name" value="DUF3810"/>
    <property type="match status" value="1"/>
</dbReference>
<accession>A0A1H5XQ85</accession>